<name>A0ABS4V299_9ACTN</name>
<reference evidence="4 5" key="1">
    <citation type="submission" date="2021-03" db="EMBL/GenBank/DDBJ databases">
        <title>Sequencing the genomes of 1000 actinobacteria strains.</title>
        <authorList>
            <person name="Klenk H.-P."/>
        </authorList>
    </citation>
    <scope>NUCLEOTIDE SEQUENCE [LARGE SCALE GENOMIC DNA]</scope>
    <source>
        <strain evidence="4 5">DSM 40843</strain>
    </source>
</reference>
<feature type="domain" description="DUF4232" evidence="3">
    <location>
        <begin position="404"/>
        <end position="510"/>
    </location>
</feature>
<dbReference type="EMBL" id="JAGINS010000001">
    <property type="protein sequence ID" value="MBP2358047.1"/>
    <property type="molecule type" value="Genomic_DNA"/>
</dbReference>
<dbReference type="Pfam" id="PF14016">
    <property type="entry name" value="DUF4232"/>
    <property type="match status" value="1"/>
</dbReference>
<gene>
    <name evidence="4" type="ORF">JOF59_000447</name>
</gene>
<evidence type="ECO:0000259" key="3">
    <source>
        <dbReference type="Pfam" id="PF14016"/>
    </source>
</evidence>
<dbReference type="Gene3D" id="3.40.50.1820">
    <property type="entry name" value="alpha/beta hydrolase"/>
    <property type="match status" value="1"/>
</dbReference>
<sequence length="534" mass="55821">MAELRAVQPHGPYHLFGWSFGGNVVQEMAVQLQESGEKVALLTILDAFPLAPLDDLDGADRDTVIRALLSNMGVGQEALDGDGPVEAASVRDQFLASGSPLVALEPATIDAMVDNFAGQARLMRTYTPRMFHGPVLFFTAAEGRPHDAFGLSLWDPYSTRSPEQSPGFELGAGAFSRSSQPGVVPVALLAVLGLFAVLVVGGAESDAGALVGAVGQDEDLPCEPRLDDAVGAGGGQVVGAAGRRAGEPERGAVRGGDDLHIHAVLAVLLRVVRLVRADPVGGDQGAVDDDVERGSARPGDDPPCPSRPPVPDRQRFCWSAPVPAFQRPNMIAFCGGRNRLRNKLWPSKQSAGRATSAPWRSSMRSRLAARSTRLALAVAAAAALAATATPAATADSGSTAARACATNDLTFKITSKTQAGGYLLVTAKAKSGITCYLRGVFPSASFGSAANTELRPVEHSVSDDVVLSGSAAAYAGINPKSTNDENGRLFEKLHLSVTGDEDNFVTLNLPHLVQVDRPLATNWHADPADAVPYS</sequence>
<dbReference type="SUPFAM" id="SSF53474">
    <property type="entry name" value="alpha/beta-Hydrolases"/>
    <property type="match status" value="1"/>
</dbReference>
<organism evidence="4 5">
    <name type="scientific">Streptomyces clavifer</name>
    <dbReference type="NCBI Taxonomy" id="68188"/>
    <lineage>
        <taxon>Bacteria</taxon>
        <taxon>Bacillati</taxon>
        <taxon>Actinomycetota</taxon>
        <taxon>Actinomycetes</taxon>
        <taxon>Kitasatosporales</taxon>
        <taxon>Streptomycetaceae</taxon>
        <taxon>Streptomyces</taxon>
    </lineage>
</organism>
<dbReference type="InterPro" id="IPR029058">
    <property type="entry name" value="AB_hydrolase_fold"/>
</dbReference>
<dbReference type="Proteomes" id="UP001519311">
    <property type="component" value="Unassembled WGS sequence"/>
</dbReference>
<accession>A0ABS4V299</accession>
<dbReference type="Pfam" id="PF00975">
    <property type="entry name" value="Thioesterase"/>
    <property type="match status" value="1"/>
</dbReference>
<evidence type="ECO:0000259" key="2">
    <source>
        <dbReference type="Pfam" id="PF00975"/>
    </source>
</evidence>
<evidence type="ECO:0000313" key="5">
    <source>
        <dbReference type="Proteomes" id="UP001519311"/>
    </source>
</evidence>
<proteinExistence type="predicted"/>
<feature type="domain" description="Thioesterase" evidence="2">
    <location>
        <begin position="2"/>
        <end position="49"/>
    </location>
</feature>
<protein>
    <submittedName>
        <fullName evidence="4">Pimeloyl-ACP methyl ester carboxylesterase</fullName>
    </submittedName>
</protein>
<dbReference type="InterPro" id="IPR001031">
    <property type="entry name" value="Thioesterase"/>
</dbReference>
<feature type="region of interest" description="Disordered" evidence="1">
    <location>
        <begin position="282"/>
        <end position="312"/>
    </location>
</feature>
<evidence type="ECO:0000313" key="4">
    <source>
        <dbReference type="EMBL" id="MBP2358047.1"/>
    </source>
</evidence>
<evidence type="ECO:0000256" key="1">
    <source>
        <dbReference type="SAM" id="MobiDB-lite"/>
    </source>
</evidence>
<dbReference type="InterPro" id="IPR025326">
    <property type="entry name" value="DUF4232"/>
</dbReference>
<comment type="caution">
    <text evidence="4">The sequence shown here is derived from an EMBL/GenBank/DDBJ whole genome shotgun (WGS) entry which is preliminary data.</text>
</comment>
<keyword evidence="5" id="KW-1185">Reference proteome</keyword>